<evidence type="ECO:0000313" key="4">
    <source>
        <dbReference type="Proteomes" id="UP000018837"/>
    </source>
</evidence>
<keyword evidence="2" id="KW-0732">Signal</keyword>
<dbReference type="SUPFAM" id="SSF48452">
    <property type="entry name" value="TPR-like"/>
    <property type="match status" value="1"/>
</dbReference>
<dbReference type="SMART" id="SM00028">
    <property type="entry name" value="TPR"/>
    <property type="match status" value="4"/>
</dbReference>
<gene>
    <name evidence="3" type="ORF">N425_09325</name>
</gene>
<keyword evidence="1" id="KW-0802">TPR repeat</keyword>
<comment type="caution">
    <text evidence="3">The sequence shown here is derived from an EMBL/GenBank/DDBJ whole genome shotgun (WGS) entry which is preliminary data.</text>
</comment>
<evidence type="ECO:0000256" key="1">
    <source>
        <dbReference type="PROSITE-ProRule" id="PRU00339"/>
    </source>
</evidence>
<feature type="signal peptide" evidence="2">
    <location>
        <begin position="1"/>
        <end position="21"/>
    </location>
</feature>
<feature type="repeat" description="TPR" evidence="1">
    <location>
        <begin position="119"/>
        <end position="152"/>
    </location>
</feature>
<sequence>MKAFYTLLTLAALLAGQTLQAQRDDWQRMVDQKRFAEVLTLAKSHPDTTDFAALYAAGQASEGLLKYREAYHYYRRCPATDSARTELLVALARTASAIGQTDEAEHYLLQLRARDTTDFYANHQLARFYDRQGDTERAMAYYEKLLASDPQNPVLMRNVADCARQLGRKGVAMVIYMEAFQVEPENALAAAALANYMLSMQLADIALEVCDKALSYHPRHRALRRNRGMALFSMGAYLAADSVYAALLSEGDSSQLTLKYGGCARYYTGHFMDAIPLLELAYEGDTSAIDVCLLLGSALGRTYDRRRAFALFDRAEALLQPAPTLTDMLTRFRAETFERDGQKERSDALYYQLWTERNRFDLLGRIWEHYNDTERAEKDETYARRSRFITVLFATEYLARPKRDAKLMSFLNTQLNKFVSDMFFRQTKQLPTLAPDGKAGVCTEEQLRTLMSRLQGVR</sequence>
<evidence type="ECO:0000256" key="2">
    <source>
        <dbReference type="SAM" id="SignalP"/>
    </source>
</evidence>
<dbReference type="InterPro" id="IPR019734">
    <property type="entry name" value="TPR_rpt"/>
</dbReference>
<dbReference type="PANTHER" id="PTHR44998:SF1">
    <property type="entry name" value="UDP-N-ACETYLGLUCOSAMINE--PEPTIDE N-ACETYLGLUCOSAMINYLTRANSFERASE 110 KDA SUBUNIT"/>
    <property type="match status" value="1"/>
</dbReference>
<dbReference type="InterPro" id="IPR011990">
    <property type="entry name" value="TPR-like_helical_dom_sf"/>
</dbReference>
<dbReference type="Pfam" id="PF13181">
    <property type="entry name" value="TPR_8"/>
    <property type="match status" value="1"/>
</dbReference>
<evidence type="ECO:0000313" key="3">
    <source>
        <dbReference type="EMBL" id="ETK01524.1"/>
    </source>
</evidence>
<feature type="chain" id="PRO_5004813184" evidence="2">
    <location>
        <begin position="22"/>
        <end position="458"/>
    </location>
</feature>
<organism evidence="3 4">
    <name type="scientific">Tannerella sp. oral taxon BU063 isolate Cell 2</name>
    <dbReference type="NCBI Taxonomy" id="1411148"/>
    <lineage>
        <taxon>Bacteria</taxon>
        <taxon>Pseudomonadati</taxon>
        <taxon>Bacteroidota</taxon>
        <taxon>Bacteroidia</taxon>
        <taxon>Bacteroidales</taxon>
        <taxon>Tannerellaceae</taxon>
        <taxon>Tannerella</taxon>
    </lineage>
</organism>
<dbReference type="AlphaFoldDB" id="W2C2T8"/>
<protein>
    <submittedName>
        <fullName evidence="3">Uncharacterized protein</fullName>
    </submittedName>
</protein>
<proteinExistence type="predicted"/>
<dbReference type="PANTHER" id="PTHR44998">
    <property type="match status" value="1"/>
</dbReference>
<reference evidence="3 4" key="1">
    <citation type="submission" date="2013-11" db="EMBL/GenBank/DDBJ databases">
        <title>Single cell genomics of uncultured Tannerella BU063 (oral taxon 286).</title>
        <authorList>
            <person name="Beall C.J."/>
            <person name="Campbell A.G."/>
            <person name="Griffen A.L."/>
            <person name="Podar M."/>
            <person name="Leys E.J."/>
        </authorList>
    </citation>
    <scope>NUCLEOTIDE SEQUENCE [LARGE SCALE GENOMIC DNA]</scope>
    <source>
        <strain evidence="3">Cell 2</strain>
    </source>
</reference>
<dbReference type="Proteomes" id="UP000018837">
    <property type="component" value="Unassembled WGS sequence"/>
</dbReference>
<dbReference type="Gene3D" id="1.25.40.10">
    <property type="entry name" value="Tetratricopeptide repeat domain"/>
    <property type="match status" value="1"/>
</dbReference>
<dbReference type="PROSITE" id="PS50005">
    <property type="entry name" value="TPR"/>
    <property type="match status" value="1"/>
</dbReference>
<dbReference type="EMBL" id="AYUF01000479">
    <property type="protein sequence ID" value="ETK01524.1"/>
    <property type="molecule type" value="Genomic_DNA"/>
</dbReference>
<dbReference type="PATRIC" id="fig|1411148.3.peg.1476"/>
<accession>W2C2T8</accession>
<name>W2C2T8_9BACT</name>